<evidence type="ECO:0000256" key="1">
    <source>
        <dbReference type="SAM" id="MobiDB-lite"/>
    </source>
</evidence>
<feature type="region of interest" description="Disordered" evidence="1">
    <location>
        <begin position="750"/>
        <end position="774"/>
    </location>
</feature>
<feature type="non-terminal residue" evidence="2">
    <location>
        <position position="1"/>
    </location>
</feature>
<accession>A0A9P6L4D6</accession>
<dbReference type="Proteomes" id="UP000736335">
    <property type="component" value="Unassembled WGS sequence"/>
</dbReference>
<reference evidence="2" key="1">
    <citation type="journal article" date="2020" name="Nat. Commun.">
        <title>Large-scale genome sequencing of mycorrhizal fungi provides insights into the early evolution of symbiotic traits.</title>
        <authorList>
            <person name="Miyauchi S."/>
            <person name="Kiss E."/>
            <person name="Kuo A."/>
            <person name="Drula E."/>
            <person name="Kohler A."/>
            <person name="Sanchez-Garcia M."/>
            <person name="Morin E."/>
            <person name="Andreopoulos B."/>
            <person name="Barry K.W."/>
            <person name="Bonito G."/>
            <person name="Buee M."/>
            <person name="Carver A."/>
            <person name="Chen C."/>
            <person name="Cichocki N."/>
            <person name="Clum A."/>
            <person name="Culley D."/>
            <person name="Crous P.W."/>
            <person name="Fauchery L."/>
            <person name="Girlanda M."/>
            <person name="Hayes R.D."/>
            <person name="Keri Z."/>
            <person name="LaButti K."/>
            <person name="Lipzen A."/>
            <person name="Lombard V."/>
            <person name="Magnuson J."/>
            <person name="Maillard F."/>
            <person name="Murat C."/>
            <person name="Nolan M."/>
            <person name="Ohm R.A."/>
            <person name="Pangilinan J."/>
            <person name="Pereira M.F."/>
            <person name="Perotto S."/>
            <person name="Peter M."/>
            <person name="Pfister S."/>
            <person name="Riley R."/>
            <person name="Sitrit Y."/>
            <person name="Stielow J.B."/>
            <person name="Szollosi G."/>
            <person name="Zifcakova L."/>
            <person name="Stursova M."/>
            <person name="Spatafora J.W."/>
            <person name="Tedersoo L."/>
            <person name="Vaario L.M."/>
            <person name="Yamada A."/>
            <person name="Yan M."/>
            <person name="Wang P."/>
            <person name="Xu J."/>
            <person name="Bruns T."/>
            <person name="Baldrian P."/>
            <person name="Vilgalys R."/>
            <person name="Dunand C."/>
            <person name="Henrissat B."/>
            <person name="Grigoriev I.V."/>
            <person name="Hibbett D."/>
            <person name="Nagy L.G."/>
            <person name="Martin F.M."/>
        </authorList>
    </citation>
    <scope>NUCLEOTIDE SEQUENCE</scope>
    <source>
        <strain evidence="2">UH-Tt-Lm1</strain>
    </source>
</reference>
<organism evidence="2 3">
    <name type="scientific">Thelephora terrestris</name>
    <dbReference type="NCBI Taxonomy" id="56493"/>
    <lineage>
        <taxon>Eukaryota</taxon>
        <taxon>Fungi</taxon>
        <taxon>Dikarya</taxon>
        <taxon>Basidiomycota</taxon>
        <taxon>Agaricomycotina</taxon>
        <taxon>Agaricomycetes</taxon>
        <taxon>Thelephorales</taxon>
        <taxon>Thelephoraceae</taxon>
        <taxon>Thelephora</taxon>
    </lineage>
</organism>
<dbReference type="GO" id="GO:0005730">
    <property type="term" value="C:nucleolus"/>
    <property type="evidence" value="ECO:0007669"/>
    <property type="project" value="TreeGrafter"/>
</dbReference>
<sequence length="798" mass="87424">MTSSINDPFLLASYSISKRLLNLKSSKNSEADPSTNVHVTYTDSKSDGYATATVQGDGIHLLDISSLHPVLSHTLGPSTTFTCPATSKILEVDGKKYCDTLVAVKDAPDVSVEDAGRTIWRLRTLFEGGLGSGLFDKTSVKVPHPIANIHVYPTQAIAVSKRGDIITLNNHLNISSELCRDDEEDQFLRSFSYSRARCTFLPHEIPILGEILVLFLARRDAIRLRVLHLDQGNRVIPIVSVELDSKAVTDITFSESGDISLLSSSGLWKTYQLKKDASGWDAARVSTPLTLQSLTFTAPRTSGLVTSQELSILPIHSSLVLLAAVPTSPPTDIVLHIWDLKYSVLLASHSFSMPSTLSRSAMGGIRIELVKCTDAQVMLVLSPRMPLMDIKSVHRSSVLIVPINVPSASTIANAMGRAAAGEKWVSKTPAAPTNGVTNGTVSSEGATRLEASQESLLIKLRTSISQKRTQAADETFSAWVGQEEKRKLDFEGSHTVLFGYEFTKQVLETVLQLDKGAAEILYSGKIVRILLERKVVVGRMVPGGLLNVLVDRSDWKAALLAMETVCDLTETDIISVLHRVTIAHLRHTKSTSSPDVDVMQVDPAPIQTQDMPSLEEYLGRCVSYDVSASGLRLALRKNLGGVEEVSAVLQVLESWMRKWGEAEDEFGIFPASSSGSEDDPTRQLPELSKVVSFIQAILDAFFLSLLQHPPAHPILRSISDQIEPELKLINEVQQLRTPFDGLLREHKKVVAERKEKEQASQPGGGGKGDKGDWRKRRKEVFQQASLAVGLYQVEEVFL</sequence>
<dbReference type="AlphaFoldDB" id="A0A9P6L4D6"/>
<keyword evidence="3" id="KW-1185">Reference proteome</keyword>
<dbReference type="GO" id="GO:0030490">
    <property type="term" value="P:maturation of SSU-rRNA"/>
    <property type="evidence" value="ECO:0007669"/>
    <property type="project" value="InterPro"/>
</dbReference>
<protein>
    <submittedName>
        <fullName evidence="2">Uncharacterized protein</fullName>
    </submittedName>
</protein>
<dbReference type="OrthoDB" id="4349954at2759"/>
<dbReference type="PANTHER" id="PTHR15633:SF2">
    <property type="entry name" value="NUCLEOLAR PROTEIN 11"/>
    <property type="match status" value="1"/>
</dbReference>
<evidence type="ECO:0000313" key="3">
    <source>
        <dbReference type="Proteomes" id="UP000736335"/>
    </source>
</evidence>
<name>A0A9P6L4D6_9AGAM</name>
<dbReference type="InterPro" id="IPR042859">
    <property type="entry name" value="NOL11"/>
</dbReference>
<dbReference type="PANTHER" id="PTHR15633">
    <property type="entry name" value="NUCLEOLAR PROTEIN 11"/>
    <property type="match status" value="1"/>
</dbReference>
<dbReference type="EMBL" id="WIUZ02000012">
    <property type="protein sequence ID" value="KAF9782263.1"/>
    <property type="molecule type" value="Genomic_DNA"/>
</dbReference>
<gene>
    <name evidence="2" type="ORF">BJ322DRAFT_1159847</name>
</gene>
<proteinExistence type="predicted"/>
<reference evidence="2" key="2">
    <citation type="submission" date="2020-11" db="EMBL/GenBank/DDBJ databases">
        <authorList>
            <consortium name="DOE Joint Genome Institute"/>
            <person name="Kuo A."/>
            <person name="Miyauchi S."/>
            <person name="Kiss E."/>
            <person name="Drula E."/>
            <person name="Kohler A."/>
            <person name="Sanchez-Garcia M."/>
            <person name="Andreopoulos B."/>
            <person name="Barry K.W."/>
            <person name="Bonito G."/>
            <person name="Buee M."/>
            <person name="Carver A."/>
            <person name="Chen C."/>
            <person name="Cichocki N."/>
            <person name="Clum A."/>
            <person name="Culley D."/>
            <person name="Crous P.W."/>
            <person name="Fauchery L."/>
            <person name="Girlanda M."/>
            <person name="Hayes R."/>
            <person name="Keri Z."/>
            <person name="Labutti K."/>
            <person name="Lipzen A."/>
            <person name="Lombard V."/>
            <person name="Magnuson J."/>
            <person name="Maillard F."/>
            <person name="Morin E."/>
            <person name="Murat C."/>
            <person name="Nolan M."/>
            <person name="Ohm R."/>
            <person name="Pangilinan J."/>
            <person name="Pereira M."/>
            <person name="Perotto S."/>
            <person name="Peter M."/>
            <person name="Riley R."/>
            <person name="Sitrit Y."/>
            <person name="Stielow B."/>
            <person name="Szollosi G."/>
            <person name="Zifcakova L."/>
            <person name="Stursova M."/>
            <person name="Spatafora J.W."/>
            <person name="Tedersoo L."/>
            <person name="Vaario L.-M."/>
            <person name="Yamada A."/>
            <person name="Yan M."/>
            <person name="Wang P."/>
            <person name="Xu J."/>
            <person name="Bruns T."/>
            <person name="Baldrian P."/>
            <person name="Vilgalys R."/>
            <person name="Henrissat B."/>
            <person name="Grigoriev I.V."/>
            <person name="Hibbett D."/>
            <person name="Nagy L.G."/>
            <person name="Martin F.M."/>
        </authorList>
    </citation>
    <scope>NUCLEOTIDE SEQUENCE</scope>
    <source>
        <strain evidence="2">UH-Tt-Lm1</strain>
    </source>
</reference>
<dbReference type="GO" id="GO:0003723">
    <property type="term" value="F:RNA binding"/>
    <property type="evidence" value="ECO:0007669"/>
    <property type="project" value="TreeGrafter"/>
</dbReference>
<evidence type="ECO:0000313" key="2">
    <source>
        <dbReference type="EMBL" id="KAF9782263.1"/>
    </source>
</evidence>
<comment type="caution">
    <text evidence="2">The sequence shown here is derived from an EMBL/GenBank/DDBJ whole genome shotgun (WGS) entry which is preliminary data.</text>
</comment>